<evidence type="ECO:0000313" key="2">
    <source>
        <dbReference type="EMBL" id="OQP44682.1"/>
    </source>
</evidence>
<feature type="transmembrane region" description="Helical" evidence="1">
    <location>
        <begin position="71"/>
        <end position="91"/>
    </location>
</feature>
<accession>A0A1V9EF43</accession>
<dbReference type="Pfam" id="PF17555">
    <property type="entry name" value="TssN"/>
    <property type="match status" value="1"/>
</dbReference>
<reference evidence="3" key="1">
    <citation type="submission" date="2016-04" db="EMBL/GenBank/DDBJ databases">
        <authorList>
            <person name="Chen L."/>
            <person name="Zhuang W."/>
            <person name="Wang G."/>
        </authorList>
    </citation>
    <scope>NUCLEOTIDE SEQUENCE [LARGE SCALE GENOMIC DNA]</scope>
    <source>
        <strain evidence="3">17621</strain>
    </source>
</reference>
<keyword evidence="1" id="KW-0812">Transmembrane</keyword>
<sequence length="289" mass="34054">MMTPELNRLLLYLGIGLISFGAIIGIFAQKIRNSFKPFSKRALWYLLIAVAVFALTGLFIAGGVFSNYNRYFIFFQVLFLLYGGLHIYMMQRKMDWGRDKQSFLPDLIFTLLIALAGAICFILAYRWVNREGLEIAMMWSTLFFIIPLFVWHTFLTALAIPPKILNQWYYPVHEPMEDPEESKLRNMLLISFEFQKNGQDTYFTNFRAKAPVDMELGELFYYFINDYNERHPQGQILYSSGIGKPHGWMFYKKPKWYTILTTYMDADKTIYLNRIRENDVIVCSRIIEN</sequence>
<organism evidence="2 3">
    <name type="scientific">Niastella yeongjuensis</name>
    <dbReference type="NCBI Taxonomy" id="354355"/>
    <lineage>
        <taxon>Bacteria</taxon>
        <taxon>Pseudomonadati</taxon>
        <taxon>Bacteroidota</taxon>
        <taxon>Chitinophagia</taxon>
        <taxon>Chitinophagales</taxon>
        <taxon>Chitinophagaceae</taxon>
        <taxon>Niastella</taxon>
    </lineage>
</organism>
<proteinExistence type="predicted"/>
<feature type="transmembrane region" description="Helical" evidence="1">
    <location>
        <begin position="137"/>
        <end position="160"/>
    </location>
</feature>
<dbReference type="AlphaFoldDB" id="A0A1V9EF43"/>
<dbReference type="STRING" id="354355.SAMN05660816_03545"/>
<feature type="transmembrane region" description="Helical" evidence="1">
    <location>
        <begin position="103"/>
        <end position="125"/>
    </location>
</feature>
<protein>
    <recommendedName>
        <fullName evidence="4">TssN family type VI secretion system protein</fullName>
    </recommendedName>
</protein>
<feature type="transmembrane region" description="Helical" evidence="1">
    <location>
        <begin position="43"/>
        <end position="65"/>
    </location>
</feature>
<evidence type="ECO:0000313" key="3">
    <source>
        <dbReference type="Proteomes" id="UP000192610"/>
    </source>
</evidence>
<feature type="transmembrane region" description="Helical" evidence="1">
    <location>
        <begin position="12"/>
        <end position="31"/>
    </location>
</feature>
<comment type="caution">
    <text evidence="2">The sequence shown here is derived from an EMBL/GenBank/DDBJ whole genome shotgun (WGS) entry which is preliminary data.</text>
</comment>
<dbReference type="OrthoDB" id="1024052at2"/>
<dbReference type="RefSeq" id="WP_081202740.1">
    <property type="nucleotide sequence ID" value="NZ_FOCZ01000006.1"/>
</dbReference>
<keyword evidence="1" id="KW-1133">Transmembrane helix</keyword>
<dbReference type="EMBL" id="LVXG01000034">
    <property type="protein sequence ID" value="OQP44682.1"/>
    <property type="molecule type" value="Genomic_DNA"/>
</dbReference>
<dbReference type="InterPro" id="IPR035177">
    <property type="entry name" value="TssN"/>
</dbReference>
<gene>
    <name evidence="2" type="ORF">A4H97_09985</name>
</gene>
<evidence type="ECO:0008006" key="4">
    <source>
        <dbReference type="Google" id="ProtNLM"/>
    </source>
</evidence>
<name>A0A1V9EF43_9BACT</name>
<keyword evidence="3" id="KW-1185">Reference proteome</keyword>
<dbReference type="Proteomes" id="UP000192610">
    <property type="component" value="Unassembled WGS sequence"/>
</dbReference>
<evidence type="ECO:0000256" key="1">
    <source>
        <dbReference type="SAM" id="Phobius"/>
    </source>
</evidence>
<keyword evidence="1" id="KW-0472">Membrane</keyword>